<feature type="region of interest" description="Disordered" evidence="1">
    <location>
        <begin position="156"/>
        <end position="182"/>
    </location>
</feature>
<dbReference type="RefSeq" id="WP_146913180.1">
    <property type="nucleotide sequence ID" value="NZ_CP042344.1"/>
</dbReference>
<feature type="chain" id="PRO_5022990876" evidence="2">
    <location>
        <begin position="27"/>
        <end position="182"/>
    </location>
</feature>
<name>A0A5B8RVR9_9BURK</name>
<keyword evidence="4" id="KW-1185">Reference proteome</keyword>
<evidence type="ECO:0000256" key="2">
    <source>
        <dbReference type="SAM" id="SignalP"/>
    </source>
</evidence>
<organism evidence="3 4">
    <name type="scientific">Comamonas flocculans</name>
    <dbReference type="NCBI Taxonomy" id="2597701"/>
    <lineage>
        <taxon>Bacteria</taxon>
        <taxon>Pseudomonadati</taxon>
        <taxon>Pseudomonadota</taxon>
        <taxon>Betaproteobacteria</taxon>
        <taxon>Burkholderiales</taxon>
        <taxon>Comamonadaceae</taxon>
        <taxon>Comamonas</taxon>
    </lineage>
</organism>
<dbReference type="AlphaFoldDB" id="A0A5B8RVR9"/>
<evidence type="ECO:0000313" key="3">
    <source>
        <dbReference type="EMBL" id="QEA13590.1"/>
    </source>
</evidence>
<evidence type="ECO:0000256" key="1">
    <source>
        <dbReference type="SAM" id="MobiDB-lite"/>
    </source>
</evidence>
<evidence type="ECO:0000313" key="4">
    <source>
        <dbReference type="Proteomes" id="UP000321199"/>
    </source>
</evidence>
<protein>
    <submittedName>
        <fullName evidence="3">Uncharacterized protein</fullName>
    </submittedName>
</protein>
<gene>
    <name evidence="3" type="ORF">FOZ74_11405</name>
</gene>
<dbReference type="Proteomes" id="UP000321199">
    <property type="component" value="Chromosome"/>
</dbReference>
<dbReference type="EMBL" id="CP042344">
    <property type="protein sequence ID" value="QEA13590.1"/>
    <property type="molecule type" value="Genomic_DNA"/>
</dbReference>
<sequence length="182" mass="18412">MTDFPAIHRVVFLCTALALLPGCGVAAGSAPAGAQAGTSATAKPGPALAVQVRGASAFASGASARLSLDFVHARPGATLTVSYRPEPGLVLESAARNTLTADAQGRASDAPLLRGVRDGRHYLNVFVTQQGGDGPVRQVVSIPLTFGKVALHKKAASPSEGVETVTPSGEPLLVLPASPSRK</sequence>
<accession>A0A5B8RVR9</accession>
<dbReference type="KEGG" id="cof:FOZ74_11405"/>
<reference evidence="3 4" key="1">
    <citation type="submission" date="2019-07" db="EMBL/GenBank/DDBJ databases">
        <title>Complete genome sequence of Comamonas sp. NLF 7-7 isolated from livestock.</title>
        <authorList>
            <person name="Kim D.H."/>
            <person name="Kim J.G."/>
        </authorList>
    </citation>
    <scope>NUCLEOTIDE SEQUENCE [LARGE SCALE GENOMIC DNA]</scope>
    <source>
        <strain evidence="3 4">NLF 7-7</strain>
    </source>
</reference>
<proteinExistence type="predicted"/>
<feature type="signal peptide" evidence="2">
    <location>
        <begin position="1"/>
        <end position="26"/>
    </location>
</feature>
<keyword evidence="2" id="KW-0732">Signal</keyword>